<accession>A0A060C321</accession>
<proteinExistence type="predicted"/>
<sequence length="91" mass="10066">MTAPRGVWQPVWLEFVPESFVSHLEWQPDLKNGYVRCKVEIQGVPPLNASVDIAIAFESVELTRTTAPVEGQKAVALLAPPALRNGQDLDR</sequence>
<evidence type="ECO:0000313" key="1">
    <source>
        <dbReference type="EMBL" id="AIA87390.1"/>
    </source>
</evidence>
<feature type="non-terminal residue" evidence="1">
    <location>
        <position position="91"/>
    </location>
</feature>
<dbReference type="AlphaFoldDB" id="A0A060C321"/>
<dbReference type="EMBL" id="KF120121">
    <property type="protein sequence ID" value="AIA87390.1"/>
    <property type="molecule type" value="Genomic_DNA"/>
</dbReference>
<name>A0A060C321_9DEIO</name>
<protein>
    <submittedName>
        <fullName evidence="1">CAZy families GH2 protein</fullName>
    </submittedName>
</protein>
<reference evidence="1" key="1">
    <citation type="journal article" date="2013" name="Environ. Microbiol.">
        <title>Seasonally variable intestinal metagenomes of the red palm weevil (Rhynchophorus ferrugineus).</title>
        <authorList>
            <person name="Jia S."/>
            <person name="Zhang X."/>
            <person name="Zhang G."/>
            <person name="Yin A."/>
            <person name="Zhang S."/>
            <person name="Li F."/>
            <person name="Wang L."/>
            <person name="Zhao D."/>
            <person name="Yun Q."/>
            <person name="Tala"/>
            <person name="Wang J."/>
            <person name="Sun G."/>
            <person name="Baabdullah M."/>
            <person name="Yu X."/>
            <person name="Hu S."/>
            <person name="Al-Mssallem I.S."/>
            <person name="Yu J."/>
        </authorList>
    </citation>
    <scope>NUCLEOTIDE SEQUENCE</scope>
</reference>
<organism evidence="1">
    <name type="scientific">uncultured Deinococcus sp</name>
    <dbReference type="NCBI Taxonomy" id="158789"/>
    <lineage>
        <taxon>Bacteria</taxon>
        <taxon>Thermotogati</taxon>
        <taxon>Deinococcota</taxon>
        <taxon>Deinococci</taxon>
        <taxon>Deinococcales</taxon>
        <taxon>Deinococcaceae</taxon>
        <taxon>Deinococcus</taxon>
        <taxon>environmental samples</taxon>
    </lineage>
</organism>